<feature type="coiled-coil region" evidence="1">
    <location>
        <begin position="105"/>
        <end position="146"/>
    </location>
</feature>
<evidence type="ECO:0000256" key="1">
    <source>
        <dbReference type="SAM" id="Coils"/>
    </source>
</evidence>
<proteinExistence type="predicted"/>
<organism evidence="3 4">
    <name type="scientific">Croceicoccus pelagius</name>
    <dbReference type="NCBI Taxonomy" id="1703341"/>
    <lineage>
        <taxon>Bacteria</taxon>
        <taxon>Pseudomonadati</taxon>
        <taxon>Pseudomonadota</taxon>
        <taxon>Alphaproteobacteria</taxon>
        <taxon>Sphingomonadales</taxon>
        <taxon>Erythrobacteraceae</taxon>
        <taxon>Croceicoccus</taxon>
    </lineage>
</organism>
<evidence type="ECO:0000313" key="3">
    <source>
        <dbReference type="EMBL" id="GGD37176.1"/>
    </source>
</evidence>
<dbReference type="SUPFAM" id="SSF48452">
    <property type="entry name" value="TPR-like"/>
    <property type="match status" value="1"/>
</dbReference>
<keyword evidence="4" id="KW-1185">Reference proteome</keyword>
<gene>
    <name evidence="3" type="ORF">GCM10010989_09140</name>
</gene>
<keyword evidence="1" id="KW-0175">Coiled coil</keyword>
<reference evidence="3 4" key="1">
    <citation type="journal article" date="2014" name="Int. J. Syst. Evol. Microbiol.">
        <title>Complete genome sequence of Corynebacterium casei LMG S-19264T (=DSM 44701T), isolated from a smear-ripened cheese.</title>
        <authorList>
            <consortium name="US DOE Joint Genome Institute (JGI-PGF)"/>
            <person name="Walter F."/>
            <person name="Albersmeier A."/>
            <person name="Kalinowski J."/>
            <person name="Ruckert C."/>
        </authorList>
    </citation>
    <scope>NUCLEOTIDE SEQUENCE [LARGE SCALE GENOMIC DNA]</scope>
    <source>
        <strain evidence="3 4">CGMCC 1.15358</strain>
    </source>
</reference>
<dbReference type="EMBL" id="BMIO01000002">
    <property type="protein sequence ID" value="GGD37176.1"/>
    <property type="molecule type" value="Genomic_DNA"/>
</dbReference>
<evidence type="ECO:0008006" key="5">
    <source>
        <dbReference type="Google" id="ProtNLM"/>
    </source>
</evidence>
<dbReference type="AlphaFoldDB" id="A0A917DI43"/>
<accession>A0A917DI43</accession>
<name>A0A917DI43_9SPHN</name>
<evidence type="ECO:0000313" key="4">
    <source>
        <dbReference type="Proteomes" id="UP000598997"/>
    </source>
</evidence>
<dbReference type="Gene3D" id="1.25.40.10">
    <property type="entry name" value="Tetratricopeptide repeat domain"/>
    <property type="match status" value="1"/>
</dbReference>
<feature type="compositionally biased region" description="Low complexity" evidence="2">
    <location>
        <begin position="176"/>
        <end position="192"/>
    </location>
</feature>
<evidence type="ECO:0000256" key="2">
    <source>
        <dbReference type="SAM" id="MobiDB-lite"/>
    </source>
</evidence>
<protein>
    <recommendedName>
        <fullName evidence="5">TolA-binding protein</fullName>
    </recommendedName>
</protein>
<dbReference type="Pfam" id="PF13174">
    <property type="entry name" value="TPR_6"/>
    <property type="match status" value="1"/>
</dbReference>
<dbReference type="InterPro" id="IPR011990">
    <property type="entry name" value="TPR-like_helical_dom_sf"/>
</dbReference>
<comment type="caution">
    <text evidence="3">The sequence shown here is derived from an EMBL/GenBank/DDBJ whole genome shotgun (WGS) entry which is preliminary data.</text>
</comment>
<feature type="region of interest" description="Disordered" evidence="2">
    <location>
        <begin position="151"/>
        <end position="199"/>
    </location>
</feature>
<dbReference type="Proteomes" id="UP000598997">
    <property type="component" value="Unassembled WGS sequence"/>
</dbReference>
<dbReference type="InterPro" id="IPR019734">
    <property type="entry name" value="TPR_rpt"/>
</dbReference>
<sequence length="329" mass="35096">MTLSPRPATNTKYEKVFQIMLSIRRRTCRSSALLMGTVLSAALLSPMPAMAQQDDASRIKKLESEVRALQRKVFPGGDGKYFEPEITAQQPSQPAMTAGPASGPVTDLLARMDAVESALASLTAQVEVQSNAMRLMNSRLDEIERKTITSMPMPVEPNGGIGDGAGPLPATPAPRPATGTPTPAPAPSAGAASVERPSTGDAGDDAYVYGYRLWNEGYYAPARAALQQMLKDYPTHSRASYARNLLGRAYLDDGQARPAAEAFLKNYLDNRGGARAPDSLVYLSIATLQLGNKAKACEALEEFRLVYPQEATGRLSSLSAETAAKAGCK</sequence>
<dbReference type="RefSeq" id="WP_229660291.1">
    <property type="nucleotide sequence ID" value="NZ_BMIO01000002.1"/>
</dbReference>